<evidence type="ECO:0000313" key="2">
    <source>
        <dbReference type="Proteomes" id="UP000199048"/>
    </source>
</evidence>
<organism evidence="1 2">
    <name type="scientific">Methylobacterium pseudosasicola</name>
    <dbReference type="NCBI Taxonomy" id="582667"/>
    <lineage>
        <taxon>Bacteria</taxon>
        <taxon>Pseudomonadati</taxon>
        <taxon>Pseudomonadota</taxon>
        <taxon>Alphaproteobacteria</taxon>
        <taxon>Hyphomicrobiales</taxon>
        <taxon>Methylobacteriaceae</taxon>
        <taxon>Methylobacterium</taxon>
    </lineage>
</organism>
<protein>
    <submittedName>
        <fullName evidence="1">Uncharacterized protein</fullName>
    </submittedName>
</protein>
<dbReference type="Proteomes" id="UP000199048">
    <property type="component" value="Unassembled WGS sequence"/>
</dbReference>
<keyword evidence="2" id="KW-1185">Reference proteome</keyword>
<reference evidence="2" key="1">
    <citation type="submission" date="2016-10" db="EMBL/GenBank/DDBJ databases">
        <authorList>
            <person name="Varghese N."/>
            <person name="Submissions S."/>
        </authorList>
    </citation>
    <scope>NUCLEOTIDE SEQUENCE [LARGE SCALE GENOMIC DNA]</scope>
    <source>
        <strain evidence="2">BL36</strain>
    </source>
</reference>
<dbReference type="AlphaFoldDB" id="A0A1I4FD40"/>
<proteinExistence type="predicted"/>
<sequence>MNRASDLDAIADACIAAHAVIDDHGTPQMKMLIRVLLHVVAREIAQDLSLSQAQNNPLRDALGSLAKQRDDRG</sequence>
<dbReference type="RefSeq" id="WP_092036393.1">
    <property type="nucleotide sequence ID" value="NZ_FOTK01000001.1"/>
</dbReference>
<dbReference type="EMBL" id="FOTK01000001">
    <property type="protein sequence ID" value="SFL15808.1"/>
    <property type="molecule type" value="Genomic_DNA"/>
</dbReference>
<accession>A0A1I4FD40</accession>
<gene>
    <name evidence="1" type="ORF">SAMN05192568_1001253</name>
</gene>
<name>A0A1I4FD40_9HYPH</name>
<evidence type="ECO:0000313" key="1">
    <source>
        <dbReference type="EMBL" id="SFL15808.1"/>
    </source>
</evidence>